<comment type="caution">
    <text evidence="2">The sequence shown here is derived from an EMBL/GenBank/DDBJ whole genome shotgun (WGS) entry which is preliminary data.</text>
</comment>
<dbReference type="PANTHER" id="PTHR46590:SF1">
    <property type="entry name" value="PHOSPHATIDYLINOSITOL TRANSFER PROTEIN CSR1"/>
    <property type="match status" value="1"/>
</dbReference>
<dbReference type="PANTHER" id="PTHR46590">
    <property type="entry name" value="PHOSPHATIDYLINOSITOL TRANSFER PROTEIN CSR1-RELATED"/>
    <property type="match status" value="1"/>
</dbReference>
<dbReference type="InterPro" id="IPR036865">
    <property type="entry name" value="CRAL-TRIO_dom_sf"/>
</dbReference>
<dbReference type="InterPro" id="IPR052432">
    <property type="entry name" value="PITP/CRAL-TRIO"/>
</dbReference>
<accession>A0ABR0ISP7</accession>
<dbReference type="Proteomes" id="UP001357485">
    <property type="component" value="Unassembled WGS sequence"/>
</dbReference>
<protein>
    <submittedName>
        <fullName evidence="2">Phosphatidylinositol transfer protein csr1</fullName>
    </submittedName>
</protein>
<feature type="non-terminal residue" evidence="2">
    <location>
        <position position="98"/>
    </location>
</feature>
<dbReference type="EMBL" id="JAVRRA010030030">
    <property type="protein sequence ID" value="KAK5018329.1"/>
    <property type="molecule type" value="Genomic_DNA"/>
</dbReference>
<proteinExistence type="predicted"/>
<name>A0ABR0ISP7_9PEZI</name>
<feature type="region of interest" description="Disordered" evidence="1">
    <location>
        <begin position="37"/>
        <end position="56"/>
    </location>
</feature>
<keyword evidence="3" id="KW-1185">Reference proteome</keyword>
<evidence type="ECO:0000313" key="3">
    <source>
        <dbReference type="Proteomes" id="UP001357485"/>
    </source>
</evidence>
<gene>
    <name evidence="2" type="primary">CSR1_5</name>
    <name evidence="2" type="ORF">LTR16_012762</name>
</gene>
<dbReference type="SUPFAM" id="SSF52087">
    <property type="entry name" value="CRAL/TRIO domain"/>
    <property type="match status" value="1"/>
</dbReference>
<organism evidence="2 3">
    <name type="scientific">Cryomyces antarcticus</name>
    <dbReference type="NCBI Taxonomy" id="329879"/>
    <lineage>
        <taxon>Eukaryota</taxon>
        <taxon>Fungi</taxon>
        <taxon>Dikarya</taxon>
        <taxon>Ascomycota</taxon>
        <taxon>Pezizomycotina</taxon>
        <taxon>Dothideomycetes</taxon>
        <taxon>Dothideomycetes incertae sedis</taxon>
        <taxon>Cryomyces</taxon>
    </lineage>
</organism>
<reference evidence="2 3" key="1">
    <citation type="submission" date="2023-08" db="EMBL/GenBank/DDBJ databases">
        <title>Black Yeasts Isolated from many extreme environments.</title>
        <authorList>
            <person name="Coleine C."/>
            <person name="Stajich J.E."/>
            <person name="Selbmann L."/>
        </authorList>
    </citation>
    <scope>NUCLEOTIDE SEQUENCE [LARGE SCALE GENOMIC DNA]</scope>
    <source>
        <strain evidence="2 3">CCFEE 536</strain>
    </source>
</reference>
<sequence>VHFTSSNEELEAFVPRSHIIKELGGHEEWSYQYVEPKAGENAQMQDTAARQKMETERSELVRSYESATVAWIRGEAGAGEKRTQLAEQLRSNYWRLDP</sequence>
<evidence type="ECO:0000256" key="1">
    <source>
        <dbReference type="SAM" id="MobiDB-lite"/>
    </source>
</evidence>
<feature type="non-terminal residue" evidence="2">
    <location>
        <position position="1"/>
    </location>
</feature>
<evidence type="ECO:0000313" key="2">
    <source>
        <dbReference type="EMBL" id="KAK5018329.1"/>
    </source>
</evidence>